<feature type="region of interest" description="Disordered" evidence="1">
    <location>
        <begin position="119"/>
        <end position="194"/>
    </location>
</feature>
<gene>
    <name evidence="2" type="ORF">EVAR_94795_1</name>
</gene>
<dbReference type="OrthoDB" id="7699235at2759"/>
<dbReference type="PANTHER" id="PTHR47771">
    <property type="entry name" value="LD27203P-RELATED"/>
    <property type="match status" value="1"/>
</dbReference>
<proteinExistence type="predicted"/>
<feature type="compositionally biased region" description="Basic and acidic residues" evidence="1">
    <location>
        <begin position="604"/>
        <end position="615"/>
    </location>
</feature>
<keyword evidence="3" id="KW-1185">Reference proteome</keyword>
<evidence type="ECO:0000313" key="3">
    <source>
        <dbReference type="Proteomes" id="UP000299102"/>
    </source>
</evidence>
<feature type="region of interest" description="Disordered" evidence="1">
    <location>
        <begin position="581"/>
        <end position="618"/>
    </location>
</feature>
<name>A0A4C1UI58_EUMVA</name>
<feature type="compositionally biased region" description="Basic residues" evidence="1">
    <location>
        <begin position="737"/>
        <end position="766"/>
    </location>
</feature>
<feature type="compositionally biased region" description="Polar residues" evidence="1">
    <location>
        <begin position="181"/>
        <end position="194"/>
    </location>
</feature>
<dbReference type="Proteomes" id="UP000299102">
    <property type="component" value="Unassembled WGS sequence"/>
</dbReference>
<reference evidence="2 3" key="1">
    <citation type="journal article" date="2019" name="Commun. Biol.">
        <title>The bagworm genome reveals a unique fibroin gene that provides high tensile strength.</title>
        <authorList>
            <person name="Kono N."/>
            <person name="Nakamura H."/>
            <person name="Ohtoshi R."/>
            <person name="Tomita M."/>
            <person name="Numata K."/>
            <person name="Arakawa K."/>
        </authorList>
    </citation>
    <scope>NUCLEOTIDE SEQUENCE [LARGE SCALE GENOMIC DNA]</scope>
</reference>
<feature type="compositionally biased region" description="Basic and acidic residues" evidence="1">
    <location>
        <begin position="583"/>
        <end position="593"/>
    </location>
</feature>
<feature type="region of interest" description="Disordered" evidence="1">
    <location>
        <begin position="729"/>
        <end position="786"/>
    </location>
</feature>
<feature type="compositionally biased region" description="Low complexity" evidence="1">
    <location>
        <begin position="130"/>
        <end position="140"/>
    </location>
</feature>
<evidence type="ECO:0000313" key="2">
    <source>
        <dbReference type="EMBL" id="GBP25777.1"/>
    </source>
</evidence>
<feature type="compositionally biased region" description="Polar residues" evidence="1">
    <location>
        <begin position="158"/>
        <end position="170"/>
    </location>
</feature>
<feature type="compositionally biased region" description="Basic and acidic residues" evidence="1">
    <location>
        <begin position="171"/>
        <end position="180"/>
    </location>
</feature>
<dbReference type="AlphaFoldDB" id="A0A4C1UI58"/>
<protein>
    <submittedName>
        <fullName evidence="2">Uncharacterized protein</fullName>
    </submittedName>
</protein>
<comment type="caution">
    <text evidence="2">The sequence shown here is derived from an EMBL/GenBank/DDBJ whole genome shotgun (WGS) entry which is preliminary data.</text>
</comment>
<dbReference type="PANTHER" id="PTHR47771:SF13">
    <property type="entry name" value="HDC01644"/>
    <property type="match status" value="1"/>
</dbReference>
<sequence>MMVLSAVAAKKTRKKHKGNLDETVRRPDDDVTSHTSFGLDDVVGDDGFVPSSPDHIGYLNGMNRGSTSELYAPAFPTAFDVTGDQGFSSYDHKSYNEIKPAASDDLFEIRNSTFVRTIPHHDSDFRDNRNNPQNNYKNQYSDTIKSEFGKRLPHKTRIQSSKNSSYNSFDQDSKSIDKQNVEQSQQPGVKSSTLYDSKDHKNIYEFNPNWFLNYNIMTTDALPTKYMKNASFPKLTDFMRNRFPNSFDSNYANKFESENYYDDKVYIENTTEDSFNNYVPKYKSRYNFSNDNFYFHSHNYEYRPITRPNYSNSKLYNKTGLSKLNENFNHGYSTINYSPDPTAWKGYFNNVHKKNSNTSKHLHVHPKKQHDSNFRENFSFPKHAIEEYTKYGSIGIGYSDFENENYNQASDHKKLQSAVGYYSLTTPRSSPESVNQEDALPFQKPIKYTKSYDSGKTVSTYWGNIFELSNSGSPFKQTFEDPKGYEDPENVIYTPKRPQRSKNTQKYVAESSNNWNVYNDHVPLKIGPARTVDEWNEEVSGRFKSEEDLLGLRNHDTSHPPYLPSFSLDSYAGNFQDYKPIGGHKEEVEDSRKPRVRSKRPKHFEREKSSSEHHPVHVPIPKPYRVEVPHPIIVPVPEPYPVQVPVPRPVAVPVLQEVRVPIEKHVPYPVVKKVPYPIEKLVPVPIEKEVAVTVIKPYPVPVPHVRPVHHNSKLVYDEGDAYDDHDYDHEEYEPPRTHKGHRSRKKTVFKIKKPKSSRGYRRHRSSPHSTALNLEDRDQGRWPAQKSSASKSHYCVNFYTVHHKFGLAVRWFGGGSGVKSFTLGPSILTTMKLTNDQIKPLAPYLGGQVKSSIPDIIIALVTQAFNSP</sequence>
<dbReference type="EMBL" id="BGZK01000172">
    <property type="protein sequence ID" value="GBP25777.1"/>
    <property type="molecule type" value="Genomic_DNA"/>
</dbReference>
<accession>A0A4C1UI58</accession>
<feature type="compositionally biased region" description="Basic and acidic residues" evidence="1">
    <location>
        <begin position="18"/>
        <end position="32"/>
    </location>
</feature>
<organism evidence="2 3">
    <name type="scientific">Eumeta variegata</name>
    <name type="common">Bagworm moth</name>
    <name type="synonym">Eumeta japonica</name>
    <dbReference type="NCBI Taxonomy" id="151549"/>
    <lineage>
        <taxon>Eukaryota</taxon>
        <taxon>Metazoa</taxon>
        <taxon>Ecdysozoa</taxon>
        <taxon>Arthropoda</taxon>
        <taxon>Hexapoda</taxon>
        <taxon>Insecta</taxon>
        <taxon>Pterygota</taxon>
        <taxon>Neoptera</taxon>
        <taxon>Endopterygota</taxon>
        <taxon>Lepidoptera</taxon>
        <taxon>Glossata</taxon>
        <taxon>Ditrysia</taxon>
        <taxon>Tineoidea</taxon>
        <taxon>Psychidae</taxon>
        <taxon>Oiketicinae</taxon>
        <taxon>Eumeta</taxon>
    </lineage>
</organism>
<feature type="compositionally biased region" description="Basic residues" evidence="1">
    <location>
        <begin position="594"/>
        <end position="603"/>
    </location>
</feature>
<feature type="compositionally biased region" description="Basic and acidic residues" evidence="1">
    <location>
        <begin position="119"/>
        <end position="129"/>
    </location>
</feature>
<feature type="region of interest" description="Disordered" evidence="1">
    <location>
        <begin position="1"/>
        <end position="35"/>
    </location>
</feature>
<evidence type="ECO:0000256" key="1">
    <source>
        <dbReference type="SAM" id="MobiDB-lite"/>
    </source>
</evidence>